<evidence type="ECO:0000259" key="11">
    <source>
        <dbReference type="Pfam" id="PF04313"/>
    </source>
</evidence>
<feature type="non-terminal residue" evidence="12">
    <location>
        <position position="105"/>
    </location>
</feature>
<evidence type="ECO:0000256" key="9">
    <source>
        <dbReference type="ARBA" id="ARBA00022840"/>
    </source>
</evidence>
<evidence type="ECO:0000256" key="7">
    <source>
        <dbReference type="ARBA" id="ARBA00022759"/>
    </source>
</evidence>
<keyword evidence="5" id="KW-0547">Nucleotide-binding</keyword>
<dbReference type="Proteomes" id="UP000192847">
    <property type="component" value="Unassembled WGS sequence"/>
</dbReference>
<evidence type="ECO:0000256" key="8">
    <source>
        <dbReference type="ARBA" id="ARBA00022801"/>
    </source>
</evidence>
<keyword evidence="6" id="KW-0680">Restriction system</keyword>
<gene>
    <name evidence="12" type="ORF">BST46_30015</name>
</gene>
<dbReference type="EC" id="3.1.21.3" evidence="3"/>
<dbReference type="InterPro" id="IPR051268">
    <property type="entry name" value="Type-I_R_enzyme_R_subunit"/>
</dbReference>
<keyword evidence="7" id="KW-0255">Endonuclease</keyword>
<sequence>MLAKMRELNPHVPGEYLDQARAAIIQPQSQDAIAENYRIHKILVEGYRGISYIDADGIEQNPTIRLVSHRPEDNEFLAVQQVTVRTTEHQRRFDVVLYLNGMPVA</sequence>
<comment type="similarity">
    <text evidence="2">Belongs to the HsdR family.</text>
</comment>
<comment type="catalytic activity">
    <reaction evidence="1">
        <text>Endonucleolytic cleavage of DNA to give random double-stranded fragments with terminal 5'-phosphates, ATP is simultaneously hydrolyzed.</text>
        <dbReference type="EC" id="3.1.21.3"/>
    </reaction>
</comment>
<comment type="caution">
    <text evidence="12">The sequence shown here is derived from an EMBL/GenBank/DDBJ whole genome shotgun (WGS) entry which is preliminary data.</text>
</comment>
<dbReference type="CDD" id="cd22332">
    <property type="entry name" value="HsdR_N"/>
    <property type="match status" value="1"/>
</dbReference>
<keyword evidence="13" id="KW-1185">Reference proteome</keyword>
<organism evidence="12 13">
    <name type="scientific">Mycobacterium timonense</name>
    <dbReference type="NCBI Taxonomy" id="701043"/>
    <lineage>
        <taxon>Bacteria</taxon>
        <taxon>Bacillati</taxon>
        <taxon>Actinomycetota</taxon>
        <taxon>Actinomycetes</taxon>
        <taxon>Mycobacteriales</taxon>
        <taxon>Mycobacteriaceae</taxon>
        <taxon>Mycobacterium</taxon>
        <taxon>Mycobacterium avium complex (MAC)</taxon>
    </lineage>
</organism>
<evidence type="ECO:0000256" key="5">
    <source>
        <dbReference type="ARBA" id="ARBA00022741"/>
    </source>
</evidence>
<evidence type="ECO:0000256" key="10">
    <source>
        <dbReference type="ARBA" id="ARBA00023125"/>
    </source>
</evidence>
<reference evidence="12 13" key="1">
    <citation type="submission" date="2017-02" db="EMBL/GenBank/DDBJ databases">
        <title>The new phylogeny of genus Mycobacterium.</title>
        <authorList>
            <person name="Tortoli E."/>
            <person name="Trovato A."/>
            <person name="Cirillo D.M."/>
        </authorList>
    </citation>
    <scope>NUCLEOTIDE SEQUENCE [LARGE SCALE GENOMIC DNA]</scope>
    <source>
        <strain evidence="12 13">CCUG 56329</strain>
    </source>
</reference>
<keyword evidence="9" id="KW-0067">ATP-binding</keyword>
<keyword evidence="8" id="KW-0378">Hydrolase</keyword>
<dbReference type="Gene3D" id="3.90.1570.50">
    <property type="match status" value="1"/>
</dbReference>
<dbReference type="Pfam" id="PF04313">
    <property type="entry name" value="HSDR_N"/>
    <property type="match status" value="1"/>
</dbReference>
<evidence type="ECO:0000256" key="4">
    <source>
        <dbReference type="ARBA" id="ARBA00022722"/>
    </source>
</evidence>
<evidence type="ECO:0000256" key="3">
    <source>
        <dbReference type="ARBA" id="ARBA00012654"/>
    </source>
</evidence>
<accession>A0ABX3TCC9</accession>
<evidence type="ECO:0000313" key="13">
    <source>
        <dbReference type="Proteomes" id="UP000192847"/>
    </source>
</evidence>
<evidence type="ECO:0000256" key="6">
    <source>
        <dbReference type="ARBA" id="ARBA00022747"/>
    </source>
</evidence>
<evidence type="ECO:0000313" key="12">
    <source>
        <dbReference type="EMBL" id="ORB76456.1"/>
    </source>
</evidence>
<protein>
    <recommendedName>
        <fullName evidence="3">type I site-specific deoxyribonuclease</fullName>
        <ecNumber evidence="3">3.1.21.3</ecNumber>
    </recommendedName>
</protein>
<keyword evidence="4" id="KW-0540">Nuclease</keyword>
<dbReference type="InterPro" id="IPR007409">
    <property type="entry name" value="Restrct_endonuc_type1_HsdR_N"/>
</dbReference>
<keyword evidence="10" id="KW-0238">DNA-binding</keyword>
<dbReference type="EMBL" id="MVIL01000805">
    <property type="protein sequence ID" value="ORB76456.1"/>
    <property type="molecule type" value="Genomic_DNA"/>
</dbReference>
<evidence type="ECO:0000256" key="1">
    <source>
        <dbReference type="ARBA" id="ARBA00000851"/>
    </source>
</evidence>
<feature type="domain" description="Restriction endonuclease type I HsdR N-terminal" evidence="11">
    <location>
        <begin position="5"/>
        <end position="105"/>
    </location>
</feature>
<name>A0ABX3TCC9_9MYCO</name>
<evidence type="ECO:0000256" key="2">
    <source>
        <dbReference type="ARBA" id="ARBA00008598"/>
    </source>
</evidence>
<proteinExistence type="inferred from homology"/>
<dbReference type="PANTHER" id="PTHR30195:SF15">
    <property type="entry name" value="TYPE I RESTRICTION ENZYME HINDI ENDONUCLEASE SUBUNIT"/>
    <property type="match status" value="1"/>
</dbReference>
<dbReference type="PANTHER" id="PTHR30195">
    <property type="entry name" value="TYPE I SITE-SPECIFIC DEOXYRIBONUCLEASE PROTEIN SUBUNIT M AND R"/>
    <property type="match status" value="1"/>
</dbReference>